<dbReference type="AlphaFoldDB" id="A0A061S8M0"/>
<reference evidence="2" key="1">
    <citation type="submission" date="2014-05" db="EMBL/GenBank/DDBJ databases">
        <title>The transcriptome of the halophilic microalga Tetraselmis sp. GSL018 isolated from the Great Salt Lake, Utah.</title>
        <authorList>
            <person name="Jinkerson R.E."/>
            <person name="D'Adamo S."/>
            <person name="Posewitz M.C."/>
        </authorList>
    </citation>
    <scope>NUCLEOTIDE SEQUENCE</scope>
    <source>
        <strain evidence="2">GSL018</strain>
    </source>
</reference>
<evidence type="ECO:0000313" key="2">
    <source>
        <dbReference type="EMBL" id="JAC79235.1"/>
    </source>
</evidence>
<organism evidence="2">
    <name type="scientific">Tetraselmis sp. GSL018</name>
    <dbReference type="NCBI Taxonomy" id="582737"/>
    <lineage>
        <taxon>Eukaryota</taxon>
        <taxon>Viridiplantae</taxon>
        <taxon>Chlorophyta</taxon>
        <taxon>core chlorophytes</taxon>
        <taxon>Chlorodendrophyceae</taxon>
        <taxon>Chlorodendrales</taxon>
        <taxon>Chlorodendraceae</taxon>
        <taxon>Tetraselmis</taxon>
    </lineage>
</organism>
<feature type="non-terminal residue" evidence="2">
    <location>
        <position position="1"/>
    </location>
</feature>
<accession>A0A061S8M0</accession>
<sequence length="62" mass="6219">YGTAVAHAVEDIGCPPPPLPEHKGACLVASPCISPSADPLAQAPSDPGGPHPMQRTEEPPVG</sequence>
<evidence type="ECO:0000256" key="1">
    <source>
        <dbReference type="SAM" id="MobiDB-lite"/>
    </source>
</evidence>
<gene>
    <name evidence="2" type="ORF">TSPGSL018_13191</name>
</gene>
<feature type="region of interest" description="Disordered" evidence="1">
    <location>
        <begin position="35"/>
        <end position="62"/>
    </location>
</feature>
<name>A0A061S8M0_9CHLO</name>
<dbReference type="EMBL" id="GBEZ01006139">
    <property type="protein sequence ID" value="JAC79235.1"/>
    <property type="molecule type" value="Transcribed_RNA"/>
</dbReference>
<proteinExistence type="predicted"/>
<protein>
    <submittedName>
        <fullName evidence="2">Uncharacterized protein</fullName>
    </submittedName>
</protein>